<accession>Q3A5Q5</accession>
<organism evidence="1 2">
    <name type="scientific">Syntrophotalea carbinolica (strain DSM 2380 / NBRC 103641 / GraBd1)</name>
    <name type="common">Pelobacter carbinolicus</name>
    <dbReference type="NCBI Taxonomy" id="338963"/>
    <lineage>
        <taxon>Bacteria</taxon>
        <taxon>Pseudomonadati</taxon>
        <taxon>Thermodesulfobacteriota</taxon>
        <taxon>Desulfuromonadia</taxon>
        <taxon>Desulfuromonadales</taxon>
        <taxon>Syntrophotaleaceae</taxon>
        <taxon>Syntrophotalea</taxon>
    </lineage>
</organism>
<keyword evidence="2" id="KW-1185">Reference proteome</keyword>
<dbReference type="InterPro" id="IPR021388">
    <property type="entry name" value="DUF3024"/>
</dbReference>
<dbReference type="OrthoDB" id="5387584at2"/>
<dbReference type="HOGENOM" id="CLU_2451956_0_0_7"/>
<evidence type="ECO:0000313" key="1">
    <source>
        <dbReference type="EMBL" id="ABA88302.1"/>
    </source>
</evidence>
<sequence>MICHTAGNESMDQHLKIIRELLNKDPVLAEYKAYRNGGQIHLVCSWGDFARLTPEAHPERWKMDFFLNRDRWRCLDFTGTLEECLELLCEAPHYLFWEG</sequence>
<protein>
    <recommendedName>
        <fullName evidence="3">DUF3024 domain-containing protein</fullName>
    </recommendedName>
</protein>
<dbReference type="KEGG" id="pca:Pcar_1052"/>
<evidence type="ECO:0008006" key="3">
    <source>
        <dbReference type="Google" id="ProtNLM"/>
    </source>
</evidence>
<reference evidence="2" key="1">
    <citation type="submission" date="2005-10" db="EMBL/GenBank/DDBJ databases">
        <title>Complete sequence of Pelobacter carbinolicus DSM 2380.</title>
        <authorList>
            <person name="Copeland A."/>
            <person name="Lucas S."/>
            <person name="Lapidus A."/>
            <person name="Barry K."/>
            <person name="Detter J.C."/>
            <person name="Glavina T."/>
            <person name="Hammon N."/>
            <person name="Israni S."/>
            <person name="Pitluck S."/>
            <person name="Chertkov O."/>
            <person name="Schmutz J."/>
            <person name="Larimer F."/>
            <person name="Land M."/>
            <person name="Kyrpides N."/>
            <person name="Ivanova N."/>
            <person name="Richardson P."/>
        </authorList>
    </citation>
    <scope>NUCLEOTIDE SEQUENCE [LARGE SCALE GENOMIC DNA]</scope>
    <source>
        <strain evidence="2">DSM 2380 / NBRC 103641 / GraBd1</strain>
    </source>
</reference>
<dbReference type="EMBL" id="CP000142">
    <property type="protein sequence ID" value="ABA88302.1"/>
    <property type="molecule type" value="Genomic_DNA"/>
</dbReference>
<dbReference type="RefSeq" id="WP_011340771.1">
    <property type="nucleotide sequence ID" value="NC_007498.2"/>
</dbReference>
<evidence type="ECO:0000313" key="2">
    <source>
        <dbReference type="Proteomes" id="UP000002534"/>
    </source>
</evidence>
<dbReference type="Proteomes" id="UP000002534">
    <property type="component" value="Chromosome"/>
</dbReference>
<name>Q3A5Q5_SYNC1</name>
<gene>
    <name evidence="1" type="ordered locus">Pcar_1052</name>
</gene>
<proteinExistence type="predicted"/>
<dbReference type="Pfam" id="PF11225">
    <property type="entry name" value="DUF3024"/>
    <property type="match status" value="1"/>
</dbReference>
<reference evidence="1 2" key="2">
    <citation type="journal article" date="2012" name="BMC Genomics">
        <title>The genome of Pelobacter carbinolicus reveals surprising metabolic capabilities and physiological features.</title>
        <authorList>
            <person name="Aklujkar M."/>
            <person name="Haveman S.A."/>
            <person name="Didonato R.Jr."/>
            <person name="Chertkov O."/>
            <person name="Han C.S."/>
            <person name="Land M.L."/>
            <person name="Brown P."/>
            <person name="Lovley D.R."/>
        </authorList>
    </citation>
    <scope>NUCLEOTIDE SEQUENCE [LARGE SCALE GENOMIC DNA]</scope>
    <source>
        <strain evidence="2">DSM 2380 / NBRC 103641 / GraBd1</strain>
    </source>
</reference>
<dbReference type="AlphaFoldDB" id="Q3A5Q5"/>